<sequence length="126" mass="13734">MTTITAGNWKGTLGQGLAPRELEATLWAAADLTFKEIARLMGVAPKTVEKRLEVARFKLGARTVRGLVMEAFKRQIISPIAVGLIAVVAAHSVLGDDQGVRNQRVGERRMEQRTAGRRADDIRLAA</sequence>
<gene>
    <name evidence="4" type="ORF">PS723_04972</name>
</gene>
<protein>
    <recommendedName>
        <fullName evidence="3">HTH luxR-type domain-containing protein</fullName>
    </recommendedName>
</protein>
<evidence type="ECO:0000313" key="4">
    <source>
        <dbReference type="EMBL" id="VVO30766.1"/>
    </source>
</evidence>
<organism evidence="4 5">
    <name type="scientific">Pseudomonas fluorescens</name>
    <dbReference type="NCBI Taxonomy" id="294"/>
    <lineage>
        <taxon>Bacteria</taxon>
        <taxon>Pseudomonadati</taxon>
        <taxon>Pseudomonadota</taxon>
        <taxon>Gammaproteobacteria</taxon>
        <taxon>Pseudomonadales</taxon>
        <taxon>Pseudomonadaceae</taxon>
        <taxon>Pseudomonas</taxon>
    </lineage>
</organism>
<name>A0A5E7EVE7_PSEFL</name>
<dbReference type="SMART" id="SM00421">
    <property type="entry name" value="HTH_LUXR"/>
    <property type="match status" value="1"/>
</dbReference>
<accession>A0A5E7EVE7</accession>
<feature type="region of interest" description="Disordered" evidence="1">
    <location>
        <begin position="100"/>
        <end position="126"/>
    </location>
</feature>
<keyword evidence="2" id="KW-0812">Transmembrane</keyword>
<evidence type="ECO:0000256" key="1">
    <source>
        <dbReference type="SAM" id="MobiDB-lite"/>
    </source>
</evidence>
<keyword evidence="2" id="KW-0472">Membrane</keyword>
<dbReference type="InterPro" id="IPR000792">
    <property type="entry name" value="Tscrpt_reg_LuxR_C"/>
</dbReference>
<dbReference type="InterPro" id="IPR016032">
    <property type="entry name" value="Sig_transdc_resp-reg_C-effctor"/>
</dbReference>
<reference evidence="4 5" key="1">
    <citation type="submission" date="2019-09" db="EMBL/GenBank/DDBJ databases">
        <authorList>
            <person name="Chandra G."/>
            <person name="Truman W A."/>
        </authorList>
    </citation>
    <scope>NUCLEOTIDE SEQUENCE [LARGE SCALE GENOMIC DNA]</scope>
    <source>
        <strain evidence="4">PS723</strain>
    </source>
</reference>
<dbReference type="OrthoDB" id="6896872at2"/>
<dbReference type="SUPFAM" id="SSF46894">
    <property type="entry name" value="C-terminal effector domain of the bipartite response regulators"/>
    <property type="match status" value="1"/>
</dbReference>
<dbReference type="Gene3D" id="1.10.10.10">
    <property type="entry name" value="Winged helix-like DNA-binding domain superfamily/Winged helix DNA-binding domain"/>
    <property type="match status" value="1"/>
</dbReference>
<keyword evidence="2" id="KW-1133">Transmembrane helix</keyword>
<dbReference type="Pfam" id="PF00196">
    <property type="entry name" value="GerE"/>
    <property type="match status" value="1"/>
</dbReference>
<feature type="compositionally biased region" description="Basic and acidic residues" evidence="1">
    <location>
        <begin position="104"/>
        <end position="126"/>
    </location>
</feature>
<feature type="transmembrane region" description="Helical" evidence="2">
    <location>
        <begin position="76"/>
        <end position="94"/>
    </location>
</feature>
<evidence type="ECO:0000313" key="5">
    <source>
        <dbReference type="Proteomes" id="UP000379480"/>
    </source>
</evidence>
<dbReference type="Proteomes" id="UP000379480">
    <property type="component" value="Unassembled WGS sequence"/>
</dbReference>
<dbReference type="GO" id="GO:0003677">
    <property type="term" value="F:DNA binding"/>
    <property type="evidence" value="ECO:0007669"/>
    <property type="project" value="InterPro"/>
</dbReference>
<evidence type="ECO:0000259" key="3">
    <source>
        <dbReference type="SMART" id="SM00421"/>
    </source>
</evidence>
<dbReference type="EMBL" id="CABVHY010000029">
    <property type="protein sequence ID" value="VVO30766.1"/>
    <property type="molecule type" value="Genomic_DNA"/>
</dbReference>
<dbReference type="AlphaFoldDB" id="A0A5E7EVE7"/>
<dbReference type="GO" id="GO:0006355">
    <property type="term" value="P:regulation of DNA-templated transcription"/>
    <property type="evidence" value="ECO:0007669"/>
    <property type="project" value="InterPro"/>
</dbReference>
<proteinExistence type="predicted"/>
<dbReference type="InterPro" id="IPR036388">
    <property type="entry name" value="WH-like_DNA-bd_sf"/>
</dbReference>
<evidence type="ECO:0000256" key="2">
    <source>
        <dbReference type="SAM" id="Phobius"/>
    </source>
</evidence>
<dbReference type="RefSeq" id="WP_150806260.1">
    <property type="nucleotide sequence ID" value="NZ_CABVHY010000029.1"/>
</dbReference>
<feature type="domain" description="HTH luxR-type" evidence="3">
    <location>
        <begin position="14"/>
        <end position="71"/>
    </location>
</feature>